<name>A0A7K0D995_9NOCA</name>
<feature type="region of interest" description="Disordered" evidence="7">
    <location>
        <begin position="228"/>
        <end position="247"/>
    </location>
</feature>
<keyword evidence="9" id="KW-1185">Reference proteome</keyword>
<dbReference type="PANTHER" id="PTHR12608:SF1">
    <property type="entry name" value="TRANSMEMBRANE PROTEIN 165"/>
    <property type="match status" value="1"/>
</dbReference>
<dbReference type="GO" id="GO:0046873">
    <property type="term" value="F:metal ion transmembrane transporter activity"/>
    <property type="evidence" value="ECO:0007669"/>
    <property type="project" value="InterPro"/>
</dbReference>
<keyword evidence="5 6" id="KW-0472">Membrane</keyword>
<evidence type="ECO:0000256" key="6">
    <source>
        <dbReference type="RuleBase" id="RU365102"/>
    </source>
</evidence>
<feature type="transmembrane region" description="Helical" evidence="6">
    <location>
        <begin position="173"/>
        <end position="195"/>
    </location>
</feature>
<dbReference type="RefSeq" id="WP_153413890.1">
    <property type="nucleotide sequence ID" value="NZ_WEGK01000013.1"/>
</dbReference>
<feature type="compositionally biased region" description="Polar residues" evidence="7">
    <location>
        <begin position="238"/>
        <end position="247"/>
    </location>
</feature>
<feature type="transmembrane region" description="Helical" evidence="6">
    <location>
        <begin position="141"/>
        <end position="166"/>
    </location>
</feature>
<gene>
    <name evidence="8" type="ORF">NRB20_54610</name>
</gene>
<dbReference type="OrthoDB" id="5188730at2"/>
<evidence type="ECO:0000256" key="2">
    <source>
        <dbReference type="ARBA" id="ARBA00009190"/>
    </source>
</evidence>
<keyword evidence="4 6" id="KW-1133">Transmembrane helix</keyword>
<evidence type="ECO:0000256" key="1">
    <source>
        <dbReference type="ARBA" id="ARBA00004141"/>
    </source>
</evidence>
<comment type="caution">
    <text evidence="8">The sequence shown here is derived from an EMBL/GenBank/DDBJ whole genome shotgun (WGS) entry which is preliminary data.</text>
</comment>
<organism evidence="8 9">
    <name type="scientific">Nocardia macrotermitis</name>
    <dbReference type="NCBI Taxonomy" id="2585198"/>
    <lineage>
        <taxon>Bacteria</taxon>
        <taxon>Bacillati</taxon>
        <taxon>Actinomycetota</taxon>
        <taxon>Actinomycetes</taxon>
        <taxon>Mycobacteriales</taxon>
        <taxon>Nocardiaceae</taxon>
        <taxon>Nocardia</taxon>
    </lineage>
</organism>
<dbReference type="Proteomes" id="UP000438448">
    <property type="component" value="Unassembled WGS sequence"/>
</dbReference>
<evidence type="ECO:0000313" key="9">
    <source>
        <dbReference type="Proteomes" id="UP000438448"/>
    </source>
</evidence>
<dbReference type="EMBL" id="WEGK01000013">
    <property type="protein sequence ID" value="MQY22346.1"/>
    <property type="molecule type" value="Genomic_DNA"/>
</dbReference>
<proteinExistence type="inferred from homology"/>
<dbReference type="GO" id="GO:0016020">
    <property type="term" value="C:membrane"/>
    <property type="evidence" value="ECO:0007669"/>
    <property type="project" value="UniProtKB-SubCell"/>
</dbReference>
<accession>A0A7K0D995</accession>
<comment type="similarity">
    <text evidence="2 6">Belongs to the GDT1 family.</text>
</comment>
<evidence type="ECO:0000256" key="7">
    <source>
        <dbReference type="SAM" id="MobiDB-lite"/>
    </source>
</evidence>
<feature type="transmembrane region" description="Helical" evidence="6">
    <location>
        <begin position="66"/>
        <end position="84"/>
    </location>
</feature>
<keyword evidence="3 6" id="KW-0812">Transmembrane</keyword>
<feature type="transmembrane region" description="Helical" evidence="6">
    <location>
        <begin position="34"/>
        <end position="59"/>
    </location>
</feature>
<evidence type="ECO:0000256" key="5">
    <source>
        <dbReference type="ARBA" id="ARBA00023136"/>
    </source>
</evidence>
<reference evidence="8 9" key="1">
    <citation type="submission" date="2019-10" db="EMBL/GenBank/DDBJ databases">
        <title>Nocardia macrotermitis sp. nov. and Nocardia aurantia sp. nov., isolated from the gut of fungus growing-termite Macrotermes natalensis.</title>
        <authorList>
            <person name="Benndorf R."/>
            <person name="Schwitalla J."/>
            <person name="Martin K."/>
            <person name="De Beer W."/>
            <person name="Kaster A.-K."/>
            <person name="Vollmers J."/>
            <person name="Poulsen M."/>
            <person name="Beemelmanns C."/>
        </authorList>
    </citation>
    <scope>NUCLEOTIDE SEQUENCE [LARGE SCALE GENOMIC DNA]</scope>
    <source>
        <strain evidence="8 9">RB20</strain>
    </source>
</reference>
<dbReference type="Pfam" id="PF01169">
    <property type="entry name" value="GDT1"/>
    <property type="match status" value="2"/>
</dbReference>
<dbReference type="InterPro" id="IPR001727">
    <property type="entry name" value="GDT1-like"/>
</dbReference>
<dbReference type="PANTHER" id="PTHR12608">
    <property type="entry name" value="TRANSMEMBRANE PROTEIN HTP-1 RELATED"/>
    <property type="match status" value="1"/>
</dbReference>
<sequence length="247" mass="25760">MIATILLSFGVLFLAELGDKSQLMALTFALRYRWWVVLAGITAASIAVNLIAVGVGHFLGATLPTGVIALITAVVLLAVGLWTLRETIHTGTEDDEAAEQDSGARSPWRVFFMVLSAFLLAELGDRTMFAIIALASSHNWVAVWIGSVVGMVAAGGGAIALGILLGKHVPERAIAIGSGLLFLYIGAATLLSAFAPGLGRLTEYAIALLAPALAGAVLWVLNRRSTNSASRPALPNESVESGSGQIR</sequence>
<dbReference type="AlphaFoldDB" id="A0A7K0D995"/>
<protein>
    <recommendedName>
        <fullName evidence="6">GDT1 family protein</fullName>
    </recommendedName>
</protein>
<evidence type="ECO:0000313" key="8">
    <source>
        <dbReference type="EMBL" id="MQY22346.1"/>
    </source>
</evidence>
<evidence type="ECO:0000256" key="4">
    <source>
        <dbReference type="ARBA" id="ARBA00022989"/>
    </source>
</evidence>
<evidence type="ECO:0000256" key="3">
    <source>
        <dbReference type="ARBA" id="ARBA00022692"/>
    </source>
</evidence>
<feature type="transmembrane region" description="Helical" evidence="6">
    <location>
        <begin position="201"/>
        <end position="221"/>
    </location>
</feature>
<comment type="subcellular location">
    <subcellularLocation>
        <location evidence="1 6">Membrane</location>
        <topology evidence="1 6">Multi-pass membrane protein</topology>
    </subcellularLocation>
</comment>